<dbReference type="InterPro" id="IPR012340">
    <property type="entry name" value="NA-bd_OB-fold"/>
</dbReference>
<reference evidence="15 16" key="1">
    <citation type="submission" date="2018-06" db="EMBL/GenBank/DDBJ databases">
        <title>Mucibacter soli gen. nov., sp. nov., a new member of the family Chitinophagaceae producing mucin.</title>
        <authorList>
            <person name="Kim M.-K."/>
            <person name="Park S."/>
            <person name="Kim T.-S."/>
            <person name="Joung Y."/>
            <person name="Han J.-H."/>
            <person name="Kim S.B."/>
        </authorList>
    </citation>
    <scope>NUCLEOTIDE SEQUENCE [LARGE SCALE GENOMIC DNA]</scope>
    <source>
        <strain evidence="15 16">R1-15</strain>
    </source>
</reference>
<evidence type="ECO:0000256" key="11">
    <source>
        <dbReference type="ARBA" id="ARBA00023204"/>
    </source>
</evidence>
<dbReference type="GO" id="GO:0006281">
    <property type="term" value="P:DNA repair"/>
    <property type="evidence" value="ECO:0007669"/>
    <property type="project" value="UniProtKB-KW"/>
</dbReference>
<dbReference type="GO" id="GO:0006260">
    <property type="term" value="P:DNA replication"/>
    <property type="evidence" value="ECO:0007669"/>
    <property type="project" value="UniProtKB-KW"/>
</dbReference>
<keyword evidence="4" id="KW-0235">DNA replication</keyword>
<dbReference type="Pfam" id="PF01068">
    <property type="entry name" value="DNA_ligase_A_M"/>
    <property type="match status" value="1"/>
</dbReference>
<dbReference type="CDD" id="cd07897">
    <property type="entry name" value="Adenylation_DNA_ligase_Bac1"/>
    <property type="match status" value="1"/>
</dbReference>
<keyword evidence="3" id="KW-0132">Cell division</keyword>
<dbReference type="PANTHER" id="PTHR45674">
    <property type="entry name" value="DNA LIGASE 1/3 FAMILY MEMBER"/>
    <property type="match status" value="1"/>
</dbReference>
<feature type="domain" description="ATP-dependent DNA ligase family profile" evidence="14">
    <location>
        <begin position="303"/>
        <end position="434"/>
    </location>
</feature>
<evidence type="ECO:0000256" key="6">
    <source>
        <dbReference type="ARBA" id="ARBA00022741"/>
    </source>
</evidence>
<keyword evidence="5" id="KW-0479">Metal-binding</keyword>
<dbReference type="EC" id="6.5.1.1" evidence="1"/>
<dbReference type="OrthoDB" id="9767858at2"/>
<dbReference type="Gene3D" id="1.10.3260.10">
    <property type="entry name" value="DNA ligase, ATP-dependent, N-terminal domain"/>
    <property type="match status" value="1"/>
</dbReference>
<keyword evidence="9" id="KW-0460">Magnesium</keyword>
<keyword evidence="10" id="KW-0233">DNA recombination</keyword>
<dbReference type="PROSITE" id="PS50160">
    <property type="entry name" value="DNA_LIGASE_A3"/>
    <property type="match status" value="1"/>
</dbReference>
<evidence type="ECO:0000256" key="4">
    <source>
        <dbReference type="ARBA" id="ARBA00022705"/>
    </source>
</evidence>
<evidence type="ECO:0000256" key="5">
    <source>
        <dbReference type="ARBA" id="ARBA00022723"/>
    </source>
</evidence>
<evidence type="ECO:0000256" key="9">
    <source>
        <dbReference type="ARBA" id="ARBA00022842"/>
    </source>
</evidence>
<dbReference type="InterPro" id="IPR050191">
    <property type="entry name" value="ATP-dep_DNA_ligase"/>
</dbReference>
<dbReference type="Pfam" id="PF04679">
    <property type="entry name" value="DNA_ligase_A_C"/>
    <property type="match status" value="1"/>
</dbReference>
<dbReference type="NCBIfam" id="NF006701">
    <property type="entry name" value="PRK09247.1"/>
    <property type="match status" value="1"/>
</dbReference>
<protein>
    <recommendedName>
        <fullName evidence="1">DNA ligase (ATP)</fullName>
        <ecNumber evidence="1">6.5.1.1</ecNumber>
    </recommendedName>
</protein>
<keyword evidence="12" id="KW-0131">Cell cycle</keyword>
<comment type="caution">
    <text evidence="15">The sequence shown here is derived from an EMBL/GenBank/DDBJ whole genome shotgun (WGS) entry which is preliminary data.</text>
</comment>
<dbReference type="Gene3D" id="2.40.50.140">
    <property type="entry name" value="Nucleic acid-binding proteins"/>
    <property type="match status" value="1"/>
</dbReference>
<evidence type="ECO:0000256" key="1">
    <source>
        <dbReference type="ARBA" id="ARBA00012727"/>
    </source>
</evidence>
<evidence type="ECO:0000256" key="12">
    <source>
        <dbReference type="ARBA" id="ARBA00023306"/>
    </source>
</evidence>
<keyword evidence="7" id="KW-0227">DNA damage</keyword>
<evidence type="ECO:0000256" key="7">
    <source>
        <dbReference type="ARBA" id="ARBA00022763"/>
    </source>
</evidence>
<comment type="catalytic activity">
    <reaction evidence="13">
        <text>ATP + (deoxyribonucleotide)n-3'-hydroxyl + 5'-phospho-(deoxyribonucleotide)m = (deoxyribonucleotide)n+m + AMP + diphosphate.</text>
        <dbReference type="EC" id="6.5.1.1"/>
    </reaction>
</comment>
<dbReference type="SUPFAM" id="SSF50249">
    <property type="entry name" value="Nucleic acid-binding proteins"/>
    <property type="match status" value="1"/>
</dbReference>
<dbReference type="InterPro" id="IPR012309">
    <property type="entry name" value="DNA_ligase_ATP-dep_C"/>
</dbReference>
<evidence type="ECO:0000256" key="8">
    <source>
        <dbReference type="ARBA" id="ARBA00022840"/>
    </source>
</evidence>
<dbReference type="GO" id="GO:0006310">
    <property type="term" value="P:DNA recombination"/>
    <property type="evidence" value="ECO:0007669"/>
    <property type="project" value="UniProtKB-KW"/>
</dbReference>
<dbReference type="Pfam" id="PF04675">
    <property type="entry name" value="DNA_ligase_A_N"/>
    <property type="match status" value="1"/>
</dbReference>
<keyword evidence="16" id="KW-1185">Reference proteome</keyword>
<evidence type="ECO:0000256" key="2">
    <source>
        <dbReference type="ARBA" id="ARBA00022598"/>
    </source>
</evidence>
<dbReference type="SUPFAM" id="SSF117018">
    <property type="entry name" value="ATP-dependent DNA ligase DNA-binding domain"/>
    <property type="match status" value="1"/>
</dbReference>
<accession>A0A2W2AZX2</accession>
<dbReference type="CDD" id="cd07972">
    <property type="entry name" value="OBF_DNA_ligase_Arch_LigB"/>
    <property type="match status" value="1"/>
</dbReference>
<dbReference type="EMBL" id="QKTW01000014">
    <property type="protein sequence ID" value="PZF73258.1"/>
    <property type="molecule type" value="Genomic_DNA"/>
</dbReference>
<evidence type="ECO:0000256" key="3">
    <source>
        <dbReference type="ARBA" id="ARBA00022618"/>
    </source>
</evidence>
<dbReference type="GO" id="GO:0003910">
    <property type="term" value="F:DNA ligase (ATP) activity"/>
    <property type="evidence" value="ECO:0007669"/>
    <property type="project" value="UniProtKB-EC"/>
</dbReference>
<keyword evidence="8" id="KW-0067">ATP-binding</keyword>
<dbReference type="InterPro" id="IPR012310">
    <property type="entry name" value="DNA_ligase_ATP-dep_cent"/>
</dbReference>
<dbReference type="Proteomes" id="UP000248745">
    <property type="component" value="Unassembled WGS sequence"/>
</dbReference>
<dbReference type="SUPFAM" id="SSF56091">
    <property type="entry name" value="DNA ligase/mRNA capping enzyme, catalytic domain"/>
    <property type="match status" value="1"/>
</dbReference>
<dbReference type="AlphaFoldDB" id="A0A2W2AZX2"/>
<dbReference type="RefSeq" id="WP_110998537.1">
    <property type="nucleotide sequence ID" value="NZ_QKTW01000014.1"/>
</dbReference>
<evidence type="ECO:0000256" key="13">
    <source>
        <dbReference type="ARBA" id="ARBA00034003"/>
    </source>
</evidence>
<dbReference type="Gene3D" id="3.30.470.30">
    <property type="entry name" value="DNA ligase/mRNA capping enzyme"/>
    <property type="match status" value="1"/>
</dbReference>
<dbReference type="InterPro" id="IPR026333">
    <property type="entry name" value="ATP_dep_DNA_lig_pp_1105_fam"/>
</dbReference>
<name>A0A2W2AZX2_9BACT</name>
<dbReference type="NCBIfam" id="TIGR04120">
    <property type="entry name" value="DNA_lig_bact"/>
    <property type="match status" value="1"/>
</dbReference>
<dbReference type="GO" id="GO:0051301">
    <property type="term" value="P:cell division"/>
    <property type="evidence" value="ECO:0007669"/>
    <property type="project" value="UniProtKB-KW"/>
</dbReference>
<organism evidence="15 16">
    <name type="scientific">Taibaiella soli</name>
    <dbReference type="NCBI Taxonomy" id="1649169"/>
    <lineage>
        <taxon>Bacteria</taxon>
        <taxon>Pseudomonadati</taxon>
        <taxon>Bacteroidota</taxon>
        <taxon>Chitinophagia</taxon>
        <taxon>Chitinophagales</taxon>
        <taxon>Chitinophagaceae</taxon>
        <taxon>Taibaiella</taxon>
    </lineage>
</organism>
<sequence length="531" mass="60823">MKGFSELFTVIEQTTKINAKIDALVQYFADAPESDIVWCVALLTGKTPRRAIKTADLRNWCAELSGLPMWLFDESYLVVGDLAETIALCLPAPVANKEYSLTETLQQLNKLAAASDEEKKRIITARWMEMNANNRLVFNKLITGGFRMGVSRQLVIKALAKHYNQEENQVAHKLMGNWNPEIISIDELLFEANSGEKLYHPYPFFLAYQVESELAVLGDVHDWQIEEKYDGIRGQIIVRNGELFIWSRGEELITDKFPEFELLKNILPNGTVLDGEILPYKDGRPLPFQIMQTRISRKNVTKKSLQEAPLVMICYDLLEQDGKDIRDMPLSSRRQQLEYLVTLAGSQAPLIISPVFPCNNWDEVIAIREAARDNNCEGVMLKKKDSVYETGRRRGNWWKWKVDPLTVDAVLIYAQRGHGRRADLYTDYTFAVWDNDVLVPFAKAYSGLTDKEILEVDNWIKKNTIEKFGPVRSVTPELVFELAFEGINESTRHKSGVAVRFPRIARWRKDKNIGDANTKFDLLQLIEAARR</sequence>
<dbReference type="GO" id="GO:0003677">
    <property type="term" value="F:DNA binding"/>
    <property type="evidence" value="ECO:0007669"/>
    <property type="project" value="InterPro"/>
</dbReference>
<dbReference type="InterPro" id="IPR016059">
    <property type="entry name" value="DNA_ligase_ATP-dep_CS"/>
</dbReference>
<dbReference type="GO" id="GO:0005524">
    <property type="term" value="F:ATP binding"/>
    <property type="evidence" value="ECO:0007669"/>
    <property type="project" value="UniProtKB-KW"/>
</dbReference>
<dbReference type="PROSITE" id="PS00697">
    <property type="entry name" value="DNA_LIGASE_A1"/>
    <property type="match status" value="1"/>
</dbReference>
<dbReference type="InterPro" id="IPR036599">
    <property type="entry name" value="DNA_ligase_N_sf"/>
</dbReference>
<dbReference type="GO" id="GO:0046872">
    <property type="term" value="F:metal ion binding"/>
    <property type="evidence" value="ECO:0007669"/>
    <property type="project" value="UniProtKB-KW"/>
</dbReference>
<evidence type="ECO:0000313" key="15">
    <source>
        <dbReference type="EMBL" id="PZF73258.1"/>
    </source>
</evidence>
<keyword evidence="11" id="KW-0234">DNA repair</keyword>
<evidence type="ECO:0000259" key="14">
    <source>
        <dbReference type="PROSITE" id="PS50160"/>
    </source>
</evidence>
<keyword evidence="6" id="KW-0547">Nucleotide-binding</keyword>
<gene>
    <name evidence="15" type="ORF">DN068_08795</name>
</gene>
<evidence type="ECO:0000313" key="16">
    <source>
        <dbReference type="Proteomes" id="UP000248745"/>
    </source>
</evidence>
<keyword evidence="2 15" id="KW-0436">Ligase</keyword>
<dbReference type="InterPro" id="IPR012308">
    <property type="entry name" value="DNA_ligase_ATP-dep_N"/>
</dbReference>
<proteinExistence type="predicted"/>
<evidence type="ECO:0000256" key="10">
    <source>
        <dbReference type="ARBA" id="ARBA00023172"/>
    </source>
</evidence>
<dbReference type="PANTHER" id="PTHR45674:SF13">
    <property type="entry name" value="DNA LIGASE-RELATED"/>
    <property type="match status" value="1"/>
</dbReference>